<comment type="similarity">
    <text evidence="2">Belongs to the MsrA Met sulfoxide reductase family.</text>
</comment>
<dbReference type="NCBIfam" id="TIGR00401">
    <property type="entry name" value="msrA"/>
    <property type="match status" value="1"/>
</dbReference>
<proteinExistence type="inferred from homology"/>
<name>W9DP35_METTI</name>
<dbReference type="Gene3D" id="3.30.1060.10">
    <property type="entry name" value="Peptide methionine sulphoxide reductase MsrA"/>
    <property type="match status" value="1"/>
</dbReference>
<dbReference type="EMBL" id="AZAJ01000001">
    <property type="protein sequence ID" value="ETA66883.1"/>
    <property type="molecule type" value="Genomic_DNA"/>
</dbReference>
<comment type="catalytic activity">
    <reaction evidence="2">
        <text>[thioredoxin]-disulfide + L-methionine + H2O = L-methionine (S)-S-oxide + [thioredoxin]-dithiol</text>
        <dbReference type="Rhea" id="RHEA:19993"/>
        <dbReference type="Rhea" id="RHEA-COMP:10698"/>
        <dbReference type="Rhea" id="RHEA-COMP:10700"/>
        <dbReference type="ChEBI" id="CHEBI:15377"/>
        <dbReference type="ChEBI" id="CHEBI:29950"/>
        <dbReference type="ChEBI" id="CHEBI:50058"/>
        <dbReference type="ChEBI" id="CHEBI:57844"/>
        <dbReference type="ChEBI" id="CHEBI:58772"/>
        <dbReference type="EC" id="1.8.4.11"/>
    </reaction>
</comment>
<evidence type="ECO:0000256" key="1">
    <source>
        <dbReference type="ARBA" id="ARBA00023002"/>
    </source>
</evidence>
<comment type="caution">
    <text evidence="4">The sequence shown here is derived from an EMBL/GenBank/DDBJ whole genome shotgun (WGS) entry which is preliminary data.</text>
</comment>
<dbReference type="HAMAP" id="MF_01401">
    <property type="entry name" value="MsrA"/>
    <property type="match status" value="1"/>
</dbReference>
<evidence type="ECO:0000313" key="4">
    <source>
        <dbReference type="EMBL" id="ETA66883.1"/>
    </source>
</evidence>
<feature type="domain" description="Peptide methionine sulphoxide reductase MsrA" evidence="3">
    <location>
        <begin position="24"/>
        <end position="173"/>
    </location>
</feature>
<evidence type="ECO:0000259" key="3">
    <source>
        <dbReference type="Pfam" id="PF01625"/>
    </source>
</evidence>
<organism evidence="4 5">
    <name type="scientific">Methanolobus tindarius DSM 2278</name>
    <dbReference type="NCBI Taxonomy" id="1090322"/>
    <lineage>
        <taxon>Archaea</taxon>
        <taxon>Methanobacteriati</taxon>
        <taxon>Methanobacteriota</taxon>
        <taxon>Stenosarchaea group</taxon>
        <taxon>Methanomicrobia</taxon>
        <taxon>Methanosarcinales</taxon>
        <taxon>Methanosarcinaceae</taxon>
        <taxon>Methanolobus</taxon>
    </lineage>
</organism>
<dbReference type="GO" id="GO:0008113">
    <property type="term" value="F:peptide-methionine (S)-S-oxide reductase activity"/>
    <property type="evidence" value="ECO:0007669"/>
    <property type="project" value="UniProtKB-UniRule"/>
</dbReference>
<dbReference type="PANTHER" id="PTHR43774">
    <property type="entry name" value="PEPTIDE METHIONINE SULFOXIDE REDUCTASE"/>
    <property type="match status" value="1"/>
</dbReference>
<reference evidence="4 5" key="1">
    <citation type="submission" date="2013-08" db="EMBL/GenBank/DDBJ databases">
        <authorList>
            <consortium name="DOE Joint Genome Institute"/>
            <person name="Eisen J."/>
            <person name="Huntemann M."/>
            <person name="Han J."/>
            <person name="Chen A."/>
            <person name="Kyrpides N."/>
            <person name="Mavromatis K."/>
            <person name="Markowitz V."/>
            <person name="Palaniappan K."/>
            <person name="Ivanova N."/>
            <person name="Schaumberg A."/>
            <person name="Pati A."/>
            <person name="Liolios K."/>
            <person name="Nordberg H.P."/>
            <person name="Cantor M.N."/>
            <person name="Hua S.X."/>
            <person name="Woyke T."/>
        </authorList>
    </citation>
    <scope>NUCLEOTIDE SEQUENCE [LARGE SCALE GENOMIC DNA]</scope>
    <source>
        <strain evidence="4 5">DSM 2278</strain>
    </source>
</reference>
<comment type="catalytic activity">
    <reaction evidence="2">
        <text>L-methionyl-[protein] + [thioredoxin]-disulfide + H2O = L-methionyl-(S)-S-oxide-[protein] + [thioredoxin]-dithiol</text>
        <dbReference type="Rhea" id="RHEA:14217"/>
        <dbReference type="Rhea" id="RHEA-COMP:10698"/>
        <dbReference type="Rhea" id="RHEA-COMP:10700"/>
        <dbReference type="Rhea" id="RHEA-COMP:12313"/>
        <dbReference type="Rhea" id="RHEA-COMP:12315"/>
        <dbReference type="ChEBI" id="CHEBI:15377"/>
        <dbReference type="ChEBI" id="CHEBI:16044"/>
        <dbReference type="ChEBI" id="CHEBI:29950"/>
        <dbReference type="ChEBI" id="CHEBI:44120"/>
        <dbReference type="ChEBI" id="CHEBI:50058"/>
        <dbReference type="EC" id="1.8.4.11"/>
    </reaction>
</comment>
<dbReference type="PANTHER" id="PTHR43774:SF1">
    <property type="entry name" value="PEPTIDE METHIONINE SULFOXIDE REDUCTASE MSRA 2"/>
    <property type="match status" value="1"/>
</dbReference>
<evidence type="ECO:0000256" key="2">
    <source>
        <dbReference type="HAMAP-Rule" id="MF_01401"/>
    </source>
</evidence>
<comment type="function">
    <text evidence="2">Has an important function as a repair enzyme for proteins that have been inactivated by oxidation. Catalyzes the reversible oxidation-reduction of methionine sulfoxide in proteins to methionine.</text>
</comment>
<dbReference type="InterPro" id="IPR002569">
    <property type="entry name" value="Met_Sox_Rdtase_MsrA_dom"/>
</dbReference>
<accession>W9DP35</accession>
<dbReference type="SUPFAM" id="SSF55068">
    <property type="entry name" value="Peptide methionine sulfoxide reductase"/>
    <property type="match status" value="1"/>
</dbReference>
<dbReference type="STRING" id="1090322.MettiDRAFT_0286"/>
<dbReference type="AlphaFoldDB" id="W9DP35"/>
<dbReference type="GO" id="GO:0033744">
    <property type="term" value="F:L-methionine:thioredoxin-disulfide S-oxidoreductase activity"/>
    <property type="evidence" value="ECO:0007669"/>
    <property type="project" value="RHEA"/>
</dbReference>
<evidence type="ECO:0000313" key="5">
    <source>
        <dbReference type="Proteomes" id="UP000019483"/>
    </source>
</evidence>
<feature type="active site" evidence="2">
    <location>
        <position position="31"/>
    </location>
</feature>
<dbReference type="InterPro" id="IPR036509">
    <property type="entry name" value="Met_Sox_Rdtase_MsrA_sf"/>
</dbReference>
<protein>
    <recommendedName>
        <fullName evidence="2">Peptide methionine sulfoxide reductase MsrA</fullName>
        <shortName evidence="2">Protein-methionine-S-oxide reductase</shortName>
        <ecNumber evidence="2">1.8.4.11</ecNumber>
    </recommendedName>
    <alternativeName>
        <fullName evidence="2">Peptide-methionine (S)-S-oxide reductase</fullName>
        <shortName evidence="2">Peptide Met(O) reductase</shortName>
    </alternativeName>
</protein>
<keyword evidence="1 2" id="KW-0560">Oxidoreductase</keyword>
<dbReference type="Proteomes" id="UP000019483">
    <property type="component" value="Unassembled WGS sequence"/>
</dbReference>
<keyword evidence="5" id="KW-1185">Reference proteome</keyword>
<dbReference type="Pfam" id="PF01625">
    <property type="entry name" value="PMSR"/>
    <property type="match status" value="1"/>
</dbReference>
<dbReference type="EC" id="1.8.4.11" evidence="2"/>
<sequence length="179" mass="20307">MHAHLFIGDGMLSQEELLGKGYEKATFAAGCFWGVEAVFRKVQGVEFTQVGYTGGNKENPTYKEVCMGNTGHAEAVELLFNSTIVPYEKLLELFWELHDPTSLNKQGPDVGTQYRSAIFYHNEDQKNKAIFSKNELELSNRFKNPVVTQILPAGPFYRAEEYHQQYFEKTGTQGGCFFK</sequence>
<gene>
    <name evidence="2" type="primary">msrA</name>
    <name evidence="4" type="ORF">MettiDRAFT_0286</name>
</gene>